<dbReference type="InterPro" id="IPR029066">
    <property type="entry name" value="PLP-binding_barrel"/>
</dbReference>
<dbReference type="AlphaFoldDB" id="A0A645AB07"/>
<dbReference type="NCBIfam" id="TIGR00044">
    <property type="entry name" value="YggS family pyridoxal phosphate-dependent enzyme"/>
    <property type="match status" value="1"/>
</dbReference>
<gene>
    <name evidence="3" type="ORF">SDC9_94734</name>
</gene>
<dbReference type="InterPro" id="IPR001608">
    <property type="entry name" value="Ala_racemase_N"/>
</dbReference>
<evidence type="ECO:0000259" key="2">
    <source>
        <dbReference type="Pfam" id="PF01168"/>
    </source>
</evidence>
<protein>
    <submittedName>
        <fullName evidence="3">Pyridoxal phosphate homeostasis protein</fullName>
    </submittedName>
</protein>
<dbReference type="InterPro" id="IPR011078">
    <property type="entry name" value="PyrdxlP_homeostasis"/>
</dbReference>
<evidence type="ECO:0000313" key="3">
    <source>
        <dbReference type="EMBL" id="MPM48013.1"/>
    </source>
</evidence>
<keyword evidence="1" id="KW-0663">Pyridoxal phosphate</keyword>
<dbReference type="EMBL" id="VSSQ01011915">
    <property type="protein sequence ID" value="MPM48013.1"/>
    <property type="molecule type" value="Genomic_DNA"/>
</dbReference>
<sequence>MFGENRVQEAEQKFPLERPKGMDLHLIGHLQSNKAKKAISLFDAIDSVDSLKLAQKLESLLTKPLPILLEYKTAVNDSAKSGFETPDELFFALEQISSFRHLSVKGLMTIGPLGAGEKETRNAFALLSKTAQMARLRFPHLDFSTLSMGMSQDYGWAIQEGSTRIRIGSALFGAREYV</sequence>
<dbReference type="SUPFAM" id="SSF51419">
    <property type="entry name" value="PLP-binding barrel"/>
    <property type="match status" value="1"/>
</dbReference>
<evidence type="ECO:0000256" key="1">
    <source>
        <dbReference type="ARBA" id="ARBA00022898"/>
    </source>
</evidence>
<dbReference type="CDD" id="cd00635">
    <property type="entry name" value="PLPDE_III_YBL036c_like"/>
    <property type="match status" value="1"/>
</dbReference>
<accession>A0A645AB07</accession>
<dbReference type="Pfam" id="PF01168">
    <property type="entry name" value="Ala_racemase_N"/>
    <property type="match status" value="1"/>
</dbReference>
<feature type="domain" description="Alanine racemase N-terminal" evidence="2">
    <location>
        <begin position="2"/>
        <end position="175"/>
    </location>
</feature>
<name>A0A645AB07_9ZZZZ</name>
<proteinExistence type="predicted"/>
<reference evidence="3" key="1">
    <citation type="submission" date="2019-08" db="EMBL/GenBank/DDBJ databases">
        <authorList>
            <person name="Kucharzyk K."/>
            <person name="Murdoch R.W."/>
            <person name="Higgins S."/>
            <person name="Loffler F."/>
        </authorList>
    </citation>
    <scope>NUCLEOTIDE SEQUENCE</scope>
</reference>
<dbReference type="GO" id="GO:0030170">
    <property type="term" value="F:pyridoxal phosphate binding"/>
    <property type="evidence" value="ECO:0007669"/>
    <property type="project" value="InterPro"/>
</dbReference>
<dbReference type="Gene3D" id="3.20.20.10">
    <property type="entry name" value="Alanine racemase"/>
    <property type="match status" value="1"/>
</dbReference>
<comment type="caution">
    <text evidence="3">The sequence shown here is derived from an EMBL/GenBank/DDBJ whole genome shotgun (WGS) entry which is preliminary data.</text>
</comment>
<dbReference type="PANTHER" id="PTHR10146">
    <property type="entry name" value="PROLINE SYNTHETASE CO-TRANSCRIBED BACTERIAL HOMOLOG PROTEIN"/>
    <property type="match status" value="1"/>
</dbReference>
<dbReference type="PANTHER" id="PTHR10146:SF14">
    <property type="entry name" value="PYRIDOXAL PHOSPHATE HOMEOSTASIS PROTEIN"/>
    <property type="match status" value="1"/>
</dbReference>
<organism evidence="3">
    <name type="scientific">bioreactor metagenome</name>
    <dbReference type="NCBI Taxonomy" id="1076179"/>
    <lineage>
        <taxon>unclassified sequences</taxon>
        <taxon>metagenomes</taxon>
        <taxon>ecological metagenomes</taxon>
    </lineage>
</organism>